<evidence type="ECO:0000256" key="4">
    <source>
        <dbReference type="ARBA" id="ARBA00022840"/>
    </source>
</evidence>
<dbReference type="Gene3D" id="3.40.50.300">
    <property type="entry name" value="P-loop containing nucleotide triphosphate hydrolases"/>
    <property type="match status" value="1"/>
</dbReference>
<proteinExistence type="inferred from homology"/>
<gene>
    <name evidence="7" type="ORF">GRX66_07255</name>
</gene>
<evidence type="ECO:0000256" key="3">
    <source>
        <dbReference type="ARBA" id="ARBA00022741"/>
    </source>
</evidence>
<name>A0A6B0SNI8_9EURY</name>
<dbReference type="PANTHER" id="PTHR43776:SF7">
    <property type="entry name" value="D,D-DIPEPTIDE TRANSPORT ATP-BINDING PROTEIN DDPF-RELATED"/>
    <property type="match status" value="1"/>
</dbReference>
<dbReference type="GO" id="GO:0015833">
    <property type="term" value="P:peptide transport"/>
    <property type="evidence" value="ECO:0007669"/>
    <property type="project" value="InterPro"/>
</dbReference>
<dbReference type="SUPFAM" id="SSF52540">
    <property type="entry name" value="P-loop containing nucleoside triphosphate hydrolases"/>
    <property type="match status" value="1"/>
</dbReference>
<dbReference type="NCBIfam" id="TIGR01727">
    <property type="entry name" value="oligo_HPY"/>
    <property type="match status" value="1"/>
</dbReference>
<dbReference type="Pfam" id="PF08352">
    <property type="entry name" value="oligo_HPY"/>
    <property type="match status" value="1"/>
</dbReference>
<dbReference type="InterPro" id="IPR050319">
    <property type="entry name" value="ABC_transp_ATP-bind"/>
</dbReference>
<keyword evidence="8" id="KW-1185">Reference proteome</keyword>
<accession>A0A6B0SNI8</accession>
<dbReference type="Proteomes" id="UP000471521">
    <property type="component" value="Unassembled WGS sequence"/>
</dbReference>
<dbReference type="EMBL" id="WUUU01000041">
    <property type="protein sequence ID" value="MXR20410.1"/>
    <property type="molecule type" value="Genomic_DNA"/>
</dbReference>
<protein>
    <recommendedName>
        <fullName evidence="6">Oligopeptide/dipeptide ABC transporter C-terminal domain-containing protein</fullName>
    </recommendedName>
</protein>
<evidence type="ECO:0000256" key="1">
    <source>
        <dbReference type="ARBA" id="ARBA00005417"/>
    </source>
</evidence>
<dbReference type="OrthoDB" id="18209at2157"/>
<keyword evidence="4" id="KW-0067">ATP-binding</keyword>
<feature type="domain" description="Oligopeptide/dipeptide ABC transporter C-terminal" evidence="6">
    <location>
        <begin position="27"/>
        <end position="92"/>
    </location>
</feature>
<dbReference type="GO" id="GO:0005524">
    <property type="term" value="F:ATP binding"/>
    <property type="evidence" value="ECO:0007669"/>
    <property type="project" value="UniProtKB-KW"/>
</dbReference>
<reference evidence="7 8" key="1">
    <citation type="submission" date="2019-12" db="EMBL/GenBank/DDBJ databases">
        <title>Isolation and characterization of three novel carbon monoxide-oxidizing members of Halobacteria from salione crusts and soils.</title>
        <authorList>
            <person name="Myers M.R."/>
            <person name="King G.M."/>
        </authorList>
    </citation>
    <scope>NUCLEOTIDE SEQUENCE [LARGE SCALE GENOMIC DNA]</scope>
    <source>
        <strain evidence="7 8">PCN9</strain>
    </source>
</reference>
<comment type="caution">
    <text evidence="7">The sequence shown here is derived from an EMBL/GenBank/DDBJ whole genome shotgun (WGS) entry which is preliminary data.</text>
</comment>
<evidence type="ECO:0000313" key="8">
    <source>
        <dbReference type="Proteomes" id="UP000471521"/>
    </source>
</evidence>
<feature type="region of interest" description="Disordered" evidence="5">
    <location>
        <begin position="117"/>
        <end position="161"/>
    </location>
</feature>
<evidence type="ECO:0000256" key="2">
    <source>
        <dbReference type="ARBA" id="ARBA00022448"/>
    </source>
</evidence>
<dbReference type="AlphaFoldDB" id="A0A6B0SNI8"/>
<evidence type="ECO:0000313" key="7">
    <source>
        <dbReference type="EMBL" id="MXR20410.1"/>
    </source>
</evidence>
<keyword evidence="2" id="KW-0813">Transport</keyword>
<evidence type="ECO:0000256" key="5">
    <source>
        <dbReference type="SAM" id="MobiDB-lite"/>
    </source>
</evidence>
<evidence type="ECO:0000259" key="6">
    <source>
        <dbReference type="Pfam" id="PF08352"/>
    </source>
</evidence>
<dbReference type="PANTHER" id="PTHR43776">
    <property type="entry name" value="TRANSPORT ATP-BINDING PROTEIN"/>
    <property type="match status" value="1"/>
</dbReference>
<organism evidence="7 8">
    <name type="scientific">Halobacterium bonnevillei</name>
    <dbReference type="NCBI Taxonomy" id="2692200"/>
    <lineage>
        <taxon>Archaea</taxon>
        <taxon>Methanobacteriati</taxon>
        <taxon>Methanobacteriota</taxon>
        <taxon>Stenosarchaea group</taxon>
        <taxon>Halobacteria</taxon>
        <taxon>Halobacteriales</taxon>
        <taxon>Halobacteriaceae</taxon>
        <taxon>Halobacterium</taxon>
    </lineage>
</organism>
<dbReference type="InterPro" id="IPR013563">
    <property type="entry name" value="Oligopep_ABC_C"/>
</dbReference>
<comment type="similarity">
    <text evidence="1">Belongs to the ABC transporter superfamily.</text>
</comment>
<sequence length="161" mass="16981">MVFISHDLSVIRHVADRVAVMYLGRIVEVAEAETLFDAPRHPYTEALLSAVPNPDPRVDADRIVLEGEIPDPKRPPDGCNFASRCPDAMPECEDYDPRLVADDAGRVACLLHHDATRGAAPDATPGGGDLPGDAGSAGEDEPVTPDGGRSASARGQSATDE</sequence>
<dbReference type="InterPro" id="IPR027417">
    <property type="entry name" value="P-loop_NTPase"/>
</dbReference>
<keyword evidence="3" id="KW-0547">Nucleotide-binding</keyword>